<protein>
    <submittedName>
        <fullName evidence="1">Uncharacterized protein</fullName>
    </submittedName>
</protein>
<gene>
    <name evidence="1" type="ORF">K3G42_012076</name>
</gene>
<dbReference type="EMBL" id="CM037620">
    <property type="protein sequence ID" value="KAH7994622.1"/>
    <property type="molecule type" value="Genomic_DNA"/>
</dbReference>
<accession>A0ACB8EPR3</accession>
<reference evidence="1" key="1">
    <citation type="submission" date="2021-08" db="EMBL/GenBank/DDBJ databases">
        <title>The first chromosome-level gecko genome reveals the dynamic sex chromosomes of Neotropical dwarf geckos (Sphaerodactylidae: Sphaerodactylus).</title>
        <authorList>
            <person name="Pinto B.J."/>
            <person name="Keating S.E."/>
            <person name="Gamble T."/>
        </authorList>
    </citation>
    <scope>NUCLEOTIDE SEQUENCE</scope>
    <source>
        <strain evidence="1">TG3544</strain>
    </source>
</reference>
<dbReference type="Proteomes" id="UP000827872">
    <property type="component" value="Linkage Group LG07"/>
</dbReference>
<comment type="caution">
    <text evidence="1">The sequence shown here is derived from an EMBL/GenBank/DDBJ whole genome shotgun (WGS) entry which is preliminary data.</text>
</comment>
<proteinExistence type="predicted"/>
<organism evidence="1 2">
    <name type="scientific">Sphaerodactylus townsendi</name>
    <dbReference type="NCBI Taxonomy" id="933632"/>
    <lineage>
        <taxon>Eukaryota</taxon>
        <taxon>Metazoa</taxon>
        <taxon>Chordata</taxon>
        <taxon>Craniata</taxon>
        <taxon>Vertebrata</taxon>
        <taxon>Euteleostomi</taxon>
        <taxon>Lepidosauria</taxon>
        <taxon>Squamata</taxon>
        <taxon>Bifurcata</taxon>
        <taxon>Gekkota</taxon>
        <taxon>Sphaerodactylidae</taxon>
        <taxon>Sphaerodactylus</taxon>
    </lineage>
</organism>
<keyword evidence="2" id="KW-1185">Reference proteome</keyword>
<evidence type="ECO:0000313" key="1">
    <source>
        <dbReference type="EMBL" id="KAH7994622.1"/>
    </source>
</evidence>
<evidence type="ECO:0000313" key="2">
    <source>
        <dbReference type="Proteomes" id="UP000827872"/>
    </source>
</evidence>
<sequence>MKNGRKRYLSSPHSPCQKSSKQTKIDQFFTDNSPVEALIEGLTLSNRFAPLEANLELEDIRYDIKIMRFFRNTTIHRLIEDTHASPDKRNANLKEFNKATAVGNPNKTGPSSEALTKGIKELADEWKQLEMSLNEIHSSHQHILEEVEDVLRLNSAPNSVPEALGDVLCSGNSPSCPTLLAYNPAIQSYCSPDNSPNEAICVPISKGGEKLSDKMDTIEFEIDLRSTKVLQTDSTTKPKEKT</sequence>
<name>A0ACB8EPR3_9SAUR</name>